<dbReference type="InterPro" id="IPR029432">
    <property type="entry name" value="Gp28/Gp37-like_dom"/>
</dbReference>
<evidence type="ECO:0000259" key="1">
    <source>
        <dbReference type="Pfam" id="PF14594"/>
    </source>
</evidence>
<name>A0A6B9SRR1_9CAUD</name>
<dbReference type="Proteomes" id="UP000464827">
    <property type="component" value="Segment"/>
</dbReference>
<proteinExistence type="predicted"/>
<organism evidence="2 3">
    <name type="scientific">Butyrivibrio phage Idris</name>
    <dbReference type="NCBI Taxonomy" id="2696360"/>
    <lineage>
        <taxon>Viruses</taxon>
        <taxon>Duplodnaviria</taxon>
        <taxon>Heunggongvirae</taxon>
        <taxon>Uroviricota</taxon>
        <taxon>Caudoviricetes</taxon>
        <taxon>Arawnvirus</taxon>
        <taxon>Arawnvirus arawn</taxon>
    </lineage>
</organism>
<feature type="domain" description="Gp28/Gp37-like" evidence="1">
    <location>
        <begin position="2"/>
        <end position="374"/>
    </location>
</feature>
<dbReference type="EMBL" id="MN882554">
    <property type="protein sequence ID" value="QHJ73829.1"/>
    <property type="molecule type" value="Genomic_DNA"/>
</dbReference>
<accession>A0A6B9SRR1</accession>
<protein>
    <submittedName>
        <fullName evidence="2">Endopeptidase tail protein</fullName>
    </submittedName>
</protein>
<sequence length="387" mass="44267">MELRVFTRDLEPLGIVDELISTIWQPTYWQQGNYDDCKLLAPVTDNNNNLLVKGNIVVLHGEAAEYTDEYGEWRRAMQITYRHITKDENNTEQIELQGCFLKKWLSKRVLLSNQIITGTNQSIINALVVNNVGDNAISARQFENFIMLQQDSLGGSSVDYTTKYGDGLADAVYERALSGKLGYDILVNERNRLYGFWLYKGNDMSSGNSAGNTPCIFSRDFDNVTEQDYTESIENMKNVCYCTSAADEDGTIYAQEVYEDEQAGIDRDEFYVDMTNISWTVKDEQGQETRLTPEQYIELMTTEGYAQLDDYGEVMTFESTINTSKNLQYKRDFNVGDIVTTIEKNWGIRIDARITKIGETWQNGKHTLEVTFGESMPTLLDKIKKVR</sequence>
<evidence type="ECO:0000313" key="2">
    <source>
        <dbReference type="EMBL" id="QHJ73829.1"/>
    </source>
</evidence>
<dbReference type="Pfam" id="PF14594">
    <property type="entry name" value="Sipho_Gp37"/>
    <property type="match status" value="1"/>
</dbReference>
<reference evidence="2 3" key="1">
    <citation type="submission" date="2019-12" db="EMBL/GenBank/DDBJ databases">
        <title>The Isolation and Genome Sequencing of Six Novel Lytic Bacteriophages from the Rumen Active Against Butyrivibrio fibrisolvens.</title>
        <authorList>
            <person name="Friedersdorff J.C.A."/>
            <person name="Kingston-Smith A.H."/>
            <person name="Pachebat J.A."/>
            <person name="Rooke D."/>
            <person name="Creevey C.J."/>
        </authorList>
    </citation>
    <scope>NUCLEOTIDE SEQUENCE [LARGE SCALE GENOMIC DNA]</scope>
</reference>
<evidence type="ECO:0000313" key="3">
    <source>
        <dbReference type="Proteomes" id="UP000464827"/>
    </source>
</evidence>